<evidence type="ECO:0000313" key="1">
    <source>
        <dbReference type="EMBL" id="KAE9384163.1"/>
    </source>
</evidence>
<reference evidence="1" key="1">
    <citation type="journal article" date="2019" name="Environ. Microbiol.">
        <title>Fungal ecological strategies reflected in gene transcription - a case study of two litter decomposers.</title>
        <authorList>
            <person name="Barbi F."/>
            <person name="Kohler A."/>
            <person name="Barry K."/>
            <person name="Baskaran P."/>
            <person name="Daum C."/>
            <person name="Fauchery L."/>
            <person name="Ihrmark K."/>
            <person name="Kuo A."/>
            <person name="LaButti K."/>
            <person name="Lipzen A."/>
            <person name="Morin E."/>
            <person name="Grigoriev I.V."/>
            <person name="Henrissat B."/>
            <person name="Lindahl B."/>
            <person name="Martin F."/>
        </authorList>
    </citation>
    <scope>NUCLEOTIDE SEQUENCE</scope>
    <source>
        <strain evidence="1">JB14</strain>
    </source>
</reference>
<dbReference type="AlphaFoldDB" id="A0A6A4GFM2"/>
<gene>
    <name evidence="1" type="ORF">BT96DRAFT_1008353</name>
</gene>
<name>A0A6A4GFM2_9AGAR</name>
<keyword evidence="2" id="KW-1185">Reference proteome</keyword>
<proteinExistence type="predicted"/>
<dbReference type="Proteomes" id="UP000799118">
    <property type="component" value="Unassembled WGS sequence"/>
</dbReference>
<protein>
    <submittedName>
        <fullName evidence="1">Uncharacterized protein</fullName>
    </submittedName>
</protein>
<accession>A0A6A4GFM2</accession>
<organism evidence="1 2">
    <name type="scientific">Gymnopus androsaceus JB14</name>
    <dbReference type="NCBI Taxonomy" id="1447944"/>
    <lineage>
        <taxon>Eukaryota</taxon>
        <taxon>Fungi</taxon>
        <taxon>Dikarya</taxon>
        <taxon>Basidiomycota</taxon>
        <taxon>Agaricomycotina</taxon>
        <taxon>Agaricomycetes</taxon>
        <taxon>Agaricomycetidae</taxon>
        <taxon>Agaricales</taxon>
        <taxon>Marasmiineae</taxon>
        <taxon>Omphalotaceae</taxon>
        <taxon>Gymnopus</taxon>
    </lineage>
</organism>
<sequence length="141" mass="15580">MVSRSNLRGPTLRLSRPIPIPLPFYYNGRDAGCSYDSTTSTISRPLKPTSHLHIETPDSDPESLLFNSDVGLNQLPAICIRPQRSNLKSQSRPKPTNVLVLADEGRIATVATIASIERVWGTRNPSSVAIKHSQPRVCLFF</sequence>
<evidence type="ECO:0000313" key="2">
    <source>
        <dbReference type="Proteomes" id="UP000799118"/>
    </source>
</evidence>
<dbReference type="EMBL" id="ML770206">
    <property type="protein sequence ID" value="KAE9384163.1"/>
    <property type="molecule type" value="Genomic_DNA"/>
</dbReference>